<gene>
    <name evidence="2" type="ORF">Zmor_026005</name>
</gene>
<feature type="region of interest" description="Disordered" evidence="1">
    <location>
        <begin position="1"/>
        <end position="32"/>
    </location>
</feature>
<dbReference type="Proteomes" id="UP001168821">
    <property type="component" value="Unassembled WGS sequence"/>
</dbReference>
<dbReference type="AlphaFoldDB" id="A0AA38M4R4"/>
<reference evidence="2" key="1">
    <citation type="journal article" date="2023" name="G3 (Bethesda)">
        <title>Whole genome assemblies of Zophobas morio and Tenebrio molitor.</title>
        <authorList>
            <person name="Kaur S."/>
            <person name="Stinson S.A."/>
            <person name="diCenzo G.C."/>
        </authorList>
    </citation>
    <scope>NUCLEOTIDE SEQUENCE</scope>
    <source>
        <strain evidence="2">QUZm001</strain>
    </source>
</reference>
<accession>A0AA38M4R4</accession>
<protein>
    <submittedName>
        <fullName evidence="2">Uncharacterized protein</fullName>
    </submittedName>
</protein>
<sequence>MNVKQLSYQESNDDSIKEFKQNRAPERESQLGSVTMSLVLSDNLKTKRREKNRKKKRNAYLDHSYLSVASEPTINNSDRKPLLTRLVPTSDYSSISTGDARDVPAAPMKTYAEQATYP</sequence>
<name>A0AA38M4R4_9CUCU</name>
<evidence type="ECO:0000256" key="1">
    <source>
        <dbReference type="SAM" id="MobiDB-lite"/>
    </source>
</evidence>
<evidence type="ECO:0000313" key="2">
    <source>
        <dbReference type="EMBL" id="KAJ3643283.1"/>
    </source>
</evidence>
<feature type="compositionally biased region" description="Basic and acidic residues" evidence="1">
    <location>
        <begin position="14"/>
        <end position="29"/>
    </location>
</feature>
<dbReference type="EMBL" id="JALNTZ010000008">
    <property type="protein sequence ID" value="KAJ3643283.1"/>
    <property type="molecule type" value="Genomic_DNA"/>
</dbReference>
<keyword evidence="3" id="KW-1185">Reference proteome</keyword>
<evidence type="ECO:0000313" key="3">
    <source>
        <dbReference type="Proteomes" id="UP001168821"/>
    </source>
</evidence>
<feature type="compositionally biased region" description="Polar residues" evidence="1">
    <location>
        <begin position="1"/>
        <end position="10"/>
    </location>
</feature>
<comment type="caution">
    <text evidence="2">The sequence shown here is derived from an EMBL/GenBank/DDBJ whole genome shotgun (WGS) entry which is preliminary data.</text>
</comment>
<proteinExistence type="predicted"/>
<organism evidence="2 3">
    <name type="scientific">Zophobas morio</name>
    <dbReference type="NCBI Taxonomy" id="2755281"/>
    <lineage>
        <taxon>Eukaryota</taxon>
        <taxon>Metazoa</taxon>
        <taxon>Ecdysozoa</taxon>
        <taxon>Arthropoda</taxon>
        <taxon>Hexapoda</taxon>
        <taxon>Insecta</taxon>
        <taxon>Pterygota</taxon>
        <taxon>Neoptera</taxon>
        <taxon>Endopterygota</taxon>
        <taxon>Coleoptera</taxon>
        <taxon>Polyphaga</taxon>
        <taxon>Cucujiformia</taxon>
        <taxon>Tenebrionidae</taxon>
        <taxon>Zophobas</taxon>
    </lineage>
</organism>
<feature type="region of interest" description="Disordered" evidence="1">
    <location>
        <begin position="69"/>
        <end position="118"/>
    </location>
</feature>